<sequence>MNKRFLIHNKAPGRFMAIIAVIILMAVAFIGYAVIMMHPESASIPGTDAPVPSTGSVQRPPLNDENTPAEHPFDESPGDQPVDKQPTANQSDDNQSADDNPSTPTETSRQDQPADGADGQTNVDTRPAKALLNLTTSVQETNYWCAPASMQMALRYKGIDVSQADLASQVDAKPATGTEYVDMQRVLNRYLFGSDTVGPSDPGYHIQTLSRYDTDPQIAADFSRRLLTDIATDDPLFAAVDVHTLYPTLPEANHMVVVTGYLLRDGGNDIDSVYFMDPSYMVQDAAYGGLKTASFDEFIAAIVNNEEPAYLY</sequence>
<keyword evidence="2" id="KW-0472">Membrane</keyword>
<dbReference type="AlphaFoldDB" id="A0A430FPF4"/>
<organism evidence="4 5">
    <name type="scientific">Bifidobacterium samirii</name>
    <dbReference type="NCBI Taxonomy" id="2306974"/>
    <lineage>
        <taxon>Bacteria</taxon>
        <taxon>Bacillati</taxon>
        <taxon>Actinomycetota</taxon>
        <taxon>Actinomycetes</taxon>
        <taxon>Bifidobacteriales</taxon>
        <taxon>Bifidobacteriaceae</taxon>
        <taxon>Bifidobacterium</taxon>
    </lineage>
</organism>
<name>A0A430FPF4_9BIFI</name>
<keyword evidence="2" id="KW-0812">Transmembrane</keyword>
<reference evidence="4 5" key="1">
    <citation type="submission" date="2018-09" db="EMBL/GenBank/DDBJ databases">
        <title>Characterization of the phylogenetic diversity of five novel species belonging to the genus Bifidobacterium.</title>
        <authorList>
            <person name="Lugli G.A."/>
            <person name="Duranti S."/>
            <person name="Milani C."/>
        </authorList>
    </citation>
    <scope>NUCLEOTIDE SEQUENCE [LARGE SCALE GENOMIC DNA]</scope>
    <source>
        <strain evidence="4 5">2033B</strain>
    </source>
</reference>
<dbReference type="RefSeq" id="WP_125968735.1">
    <property type="nucleotide sequence ID" value="NZ_QXGK01000015.1"/>
</dbReference>
<feature type="domain" description="Peptidase C39-like" evidence="3">
    <location>
        <begin position="138"/>
        <end position="278"/>
    </location>
</feature>
<accession>A0A430FPF4</accession>
<gene>
    <name evidence="4" type="ORF">D2E24_1476</name>
</gene>
<dbReference type="Pfam" id="PF13529">
    <property type="entry name" value="Peptidase_C39_2"/>
    <property type="match status" value="1"/>
</dbReference>
<evidence type="ECO:0000256" key="2">
    <source>
        <dbReference type="SAM" id="Phobius"/>
    </source>
</evidence>
<evidence type="ECO:0000313" key="5">
    <source>
        <dbReference type="Proteomes" id="UP000287470"/>
    </source>
</evidence>
<evidence type="ECO:0000259" key="3">
    <source>
        <dbReference type="Pfam" id="PF13529"/>
    </source>
</evidence>
<dbReference type="InterPro" id="IPR039564">
    <property type="entry name" value="Peptidase_C39-like"/>
</dbReference>
<protein>
    <submittedName>
        <fullName evidence="4">Peptidase C39</fullName>
    </submittedName>
</protein>
<feature type="compositionally biased region" description="Low complexity" evidence="1">
    <location>
        <begin position="88"/>
        <end position="100"/>
    </location>
</feature>
<feature type="region of interest" description="Disordered" evidence="1">
    <location>
        <begin position="46"/>
        <end position="123"/>
    </location>
</feature>
<keyword evidence="5" id="KW-1185">Reference proteome</keyword>
<dbReference type="EMBL" id="QXGK01000015">
    <property type="protein sequence ID" value="RSX54706.1"/>
    <property type="molecule type" value="Genomic_DNA"/>
</dbReference>
<dbReference type="Proteomes" id="UP000287470">
    <property type="component" value="Unassembled WGS sequence"/>
</dbReference>
<proteinExistence type="predicted"/>
<keyword evidence="2" id="KW-1133">Transmembrane helix</keyword>
<feature type="transmembrane region" description="Helical" evidence="2">
    <location>
        <begin position="12"/>
        <end position="35"/>
    </location>
</feature>
<dbReference type="OrthoDB" id="1655016at2"/>
<evidence type="ECO:0000313" key="4">
    <source>
        <dbReference type="EMBL" id="RSX54706.1"/>
    </source>
</evidence>
<evidence type="ECO:0000256" key="1">
    <source>
        <dbReference type="SAM" id="MobiDB-lite"/>
    </source>
</evidence>
<feature type="compositionally biased region" description="Polar residues" evidence="1">
    <location>
        <begin position="101"/>
        <end position="111"/>
    </location>
</feature>
<dbReference type="Gene3D" id="3.90.70.10">
    <property type="entry name" value="Cysteine proteinases"/>
    <property type="match status" value="1"/>
</dbReference>
<comment type="caution">
    <text evidence="4">The sequence shown here is derived from an EMBL/GenBank/DDBJ whole genome shotgun (WGS) entry which is preliminary data.</text>
</comment>